<organism evidence="3 4">
    <name type="scientific">Psophocarpus tetragonolobus</name>
    <name type="common">Winged bean</name>
    <name type="synonym">Dolichos tetragonolobus</name>
    <dbReference type="NCBI Taxonomy" id="3891"/>
    <lineage>
        <taxon>Eukaryota</taxon>
        <taxon>Viridiplantae</taxon>
        <taxon>Streptophyta</taxon>
        <taxon>Embryophyta</taxon>
        <taxon>Tracheophyta</taxon>
        <taxon>Spermatophyta</taxon>
        <taxon>Magnoliopsida</taxon>
        <taxon>eudicotyledons</taxon>
        <taxon>Gunneridae</taxon>
        <taxon>Pentapetalae</taxon>
        <taxon>rosids</taxon>
        <taxon>fabids</taxon>
        <taxon>Fabales</taxon>
        <taxon>Fabaceae</taxon>
        <taxon>Papilionoideae</taxon>
        <taxon>50 kb inversion clade</taxon>
        <taxon>NPAAA clade</taxon>
        <taxon>indigoferoid/millettioid clade</taxon>
        <taxon>Phaseoleae</taxon>
        <taxon>Psophocarpus</taxon>
    </lineage>
</organism>
<evidence type="ECO:0000256" key="2">
    <source>
        <dbReference type="SAM" id="Phobius"/>
    </source>
</evidence>
<evidence type="ECO:0000313" key="4">
    <source>
        <dbReference type="Proteomes" id="UP001386955"/>
    </source>
</evidence>
<gene>
    <name evidence="3" type="ORF">VNO78_32857</name>
</gene>
<dbReference type="EMBL" id="JAYMYS010000009">
    <property type="protein sequence ID" value="KAK7380349.1"/>
    <property type="molecule type" value="Genomic_DNA"/>
</dbReference>
<feature type="region of interest" description="Disordered" evidence="1">
    <location>
        <begin position="77"/>
        <end position="99"/>
    </location>
</feature>
<protein>
    <submittedName>
        <fullName evidence="3">Uncharacterized protein</fullName>
    </submittedName>
</protein>
<evidence type="ECO:0000313" key="3">
    <source>
        <dbReference type="EMBL" id="KAK7380349.1"/>
    </source>
</evidence>
<reference evidence="3 4" key="1">
    <citation type="submission" date="2024-01" db="EMBL/GenBank/DDBJ databases">
        <title>The genomes of 5 underutilized Papilionoideae crops provide insights into root nodulation and disease resistanc.</title>
        <authorList>
            <person name="Jiang F."/>
        </authorList>
    </citation>
    <scope>NUCLEOTIDE SEQUENCE [LARGE SCALE GENOMIC DNA]</scope>
    <source>
        <strain evidence="3">DUOXIRENSHENG_FW03</strain>
        <tissue evidence="3">Leaves</tissue>
    </source>
</reference>
<comment type="caution">
    <text evidence="3">The sequence shown here is derived from an EMBL/GenBank/DDBJ whole genome shotgun (WGS) entry which is preliminary data.</text>
</comment>
<accession>A0AAN9P1C5</accession>
<proteinExistence type="predicted"/>
<keyword evidence="2" id="KW-0472">Membrane</keyword>
<dbReference type="AlphaFoldDB" id="A0AAN9P1C5"/>
<keyword evidence="2" id="KW-0812">Transmembrane</keyword>
<name>A0AAN9P1C5_PSOTE</name>
<dbReference type="Proteomes" id="UP001386955">
    <property type="component" value="Unassembled WGS sequence"/>
</dbReference>
<sequence>MRRTWSCPHNYRHKCHVNGGKSNSITTRRTDAVNHEYLTPPLIAASFHAFFTEWHKWGPKSEKASFYFFFLSDSSLSFASSGSAPPPSALRPPPSALRSTSSGDLLRSFVPPLVSFVSVAPFLYFLCRFPNS</sequence>
<feature type="compositionally biased region" description="Pro residues" evidence="1">
    <location>
        <begin position="84"/>
        <end position="95"/>
    </location>
</feature>
<evidence type="ECO:0000256" key="1">
    <source>
        <dbReference type="SAM" id="MobiDB-lite"/>
    </source>
</evidence>
<keyword evidence="4" id="KW-1185">Reference proteome</keyword>
<keyword evidence="2" id="KW-1133">Transmembrane helix</keyword>
<feature type="transmembrane region" description="Helical" evidence="2">
    <location>
        <begin position="105"/>
        <end position="127"/>
    </location>
</feature>